<reference evidence="3 4" key="1">
    <citation type="submission" date="2018-02" db="EMBL/GenBank/DDBJ databases">
        <title>The genomes of Aspergillus section Nigri reveals drivers in fungal speciation.</title>
        <authorList>
            <consortium name="DOE Joint Genome Institute"/>
            <person name="Vesth T.C."/>
            <person name="Nybo J."/>
            <person name="Theobald S."/>
            <person name="Brandl J."/>
            <person name="Frisvad J.C."/>
            <person name="Nielsen K.F."/>
            <person name="Lyhne E.K."/>
            <person name="Kogle M.E."/>
            <person name="Kuo A."/>
            <person name="Riley R."/>
            <person name="Clum A."/>
            <person name="Nolan M."/>
            <person name="Lipzen A."/>
            <person name="Salamov A."/>
            <person name="Henrissat B."/>
            <person name="Wiebenga A."/>
            <person name="De vries R.P."/>
            <person name="Grigoriev I.V."/>
            <person name="Mortensen U.H."/>
            <person name="Andersen M.R."/>
            <person name="Baker S.E."/>
        </authorList>
    </citation>
    <scope>NUCLEOTIDE SEQUENCE [LARGE SCALE GENOMIC DNA]</scope>
    <source>
        <strain evidence="3 4">CBS 707.79</strain>
    </source>
</reference>
<dbReference type="EMBL" id="KZ825883">
    <property type="protein sequence ID" value="PYH93901.1"/>
    <property type="molecule type" value="Genomic_DNA"/>
</dbReference>
<organism evidence="3 4">
    <name type="scientific">Aspergillus ellipticus CBS 707.79</name>
    <dbReference type="NCBI Taxonomy" id="1448320"/>
    <lineage>
        <taxon>Eukaryota</taxon>
        <taxon>Fungi</taxon>
        <taxon>Dikarya</taxon>
        <taxon>Ascomycota</taxon>
        <taxon>Pezizomycotina</taxon>
        <taxon>Eurotiomycetes</taxon>
        <taxon>Eurotiomycetidae</taxon>
        <taxon>Eurotiales</taxon>
        <taxon>Aspergillaceae</taxon>
        <taxon>Aspergillus</taxon>
        <taxon>Aspergillus subgen. Circumdati</taxon>
    </lineage>
</organism>
<dbReference type="SUPFAM" id="SSF50978">
    <property type="entry name" value="WD40 repeat-like"/>
    <property type="match status" value="1"/>
</dbReference>
<dbReference type="STRING" id="1448320.A0A319D9R6"/>
<protein>
    <submittedName>
        <fullName evidence="3">F-box domain protein</fullName>
    </submittedName>
</protein>
<dbReference type="Pfam" id="PF12937">
    <property type="entry name" value="F-box-like"/>
    <property type="match status" value="1"/>
</dbReference>
<evidence type="ECO:0000313" key="4">
    <source>
        <dbReference type="Proteomes" id="UP000247810"/>
    </source>
</evidence>
<dbReference type="AlphaFoldDB" id="A0A319D9R6"/>
<dbReference type="VEuPathDB" id="FungiDB:BO71DRAFT_477562"/>
<accession>A0A319D9R6</accession>
<sequence>MPTSLTSLPPEIISLIAGHLPRANDLANLSRTSRRLRETIAAEDWRIFYVFVTTRFPGIETPPFWKEATRALTSRARALDKNAVVGRFVYPPPEAVKIGRQQAQRGDNPTHGYRPALDSYEEWNGTSWNERREVLAWGAADQLILRVAQSGPHPQKKWLIFNDLENISSLDDICGVHLLRPDHHAKVAWKEHVIFARMRGDLVHVSIDPERASYECQQKFLTSGQGIECIDMGPGNHPALAAHLNDGSILFFSTTSDEETVRPFARLGIDPDNVSSRLARSRYSKFLSPHSFAVGTGRINDAISISTVTESRLLLDREISAECVDFERVSHDAPIKSHVNAIAPLSPTGQVFLAAWGDRAVRLHDLRSSQAFEQTYRDTTDQNPIYCVQPFGHDRFVVGSGGNALLKIFDLRMTNEETYRYREPRPSPPTRHERLLSHMSHLSISAHSHDHRFNHSNNTFSHPRKDLSLFLSHQPPTPNNTNRNNTPRTRRIHRDHPYRGAIYSMTTPSPSSPTLYTGVADGVTRLDFASTDDLYGPHRDWYRNPLSLYPDSQIPVRPADRILELSGYERPESTTASLKLRTQQTFGAIRPSDVVNEQVTGWDRRWEKLEAPGSWRRHD</sequence>
<dbReference type="InterPro" id="IPR001810">
    <property type="entry name" value="F-box_dom"/>
</dbReference>
<dbReference type="InterPro" id="IPR036047">
    <property type="entry name" value="F-box-like_dom_sf"/>
</dbReference>
<dbReference type="InterPro" id="IPR015943">
    <property type="entry name" value="WD40/YVTN_repeat-like_dom_sf"/>
</dbReference>
<keyword evidence="4" id="KW-1185">Reference proteome</keyword>
<dbReference type="PROSITE" id="PS50181">
    <property type="entry name" value="FBOX"/>
    <property type="match status" value="1"/>
</dbReference>
<feature type="domain" description="F-box" evidence="2">
    <location>
        <begin position="2"/>
        <end position="48"/>
    </location>
</feature>
<gene>
    <name evidence="3" type="ORF">BO71DRAFT_477562</name>
</gene>
<dbReference type="SMART" id="SM00256">
    <property type="entry name" value="FBOX"/>
    <property type="match status" value="1"/>
</dbReference>
<dbReference type="SUPFAM" id="SSF81383">
    <property type="entry name" value="F-box domain"/>
    <property type="match status" value="1"/>
</dbReference>
<evidence type="ECO:0000256" key="1">
    <source>
        <dbReference type="SAM" id="MobiDB-lite"/>
    </source>
</evidence>
<proteinExistence type="predicted"/>
<feature type="region of interest" description="Disordered" evidence="1">
    <location>
        <begin position="472"/>
        <end position="491"/>
    </location>
</feature>
<dbReference type="Proteomes" id="UP000247810">
    <property type="component" value="Unassembled WGS sequence"/>
</dbReference>
<dbReference type="Gene3D" id="2.130.10.10">
    <property type="entry name" value="YVTN repeat-like/Quinoprotein amine dehydrogenase"/>
    <property type="match status" value="1"/>
</dbReference>
<dbReference type="InterPro" id="IPR036322">
    <property type="entry name" value="WD40_repeat_dom_sf"/>
</dbReference>
<evidence type="ECO:0000259" key="2">
    <source>
        <dbReference type="PROSITE" id="PS50181"/>
    </source>
</evidence>
<name>A0A319D9R6_9EURO</name>
<dbReference type="OrthoDB" id="1259151at2759"/>
<evidence type="ECO:0000313" key="3">
    <source>
        <dbReference type="EMBL" id="PYH93901.1"/>
    </source>
</evidence>